<evidence type="ECO:0000313" key="9">
    <source>
        <dbReference type="Proteomes" id="UP000823638"/>
    </source>
</evidence>
<dbReference type="InterPro" id="IPR013785">
    <property type="entry name" value="Aldolase_TIM"/>
</dbReference>
<comment type="caution">
    <text evidence="8">The sequence shown here is derived from an EMBL/GenBank/DDBJ whole genome shotgun (WGS) entry which is preliminary data.</text>
</comment>
<dbReference type="Proteomes" id="UP000823638">
    <property type="component" value="Unassembled WGS sequence"/>
</dbReference>
<organism evidence="8 9">
    <name type="scientific">Candidatus Gallitreponema excrementavium</name>
    <dbReference type="NCBI Taxonomy" id="2840840"/>
    <lineage>
        <taxon>Bacteria</taxon>
        <taxon>Pseudomonadati</taxon>
        <taxon>Spirochaetota</taxon>
        <taxon>Spirochaetia</taxon>
        <taxon>Spirochaetales</taxon>
        <taxon>Candidatus Gallitreponema</taxon>
    </lineage>
</organism>
<evidence type="ECO:0000313" key="8">
    <source>
        <dbReference type="EMBL" id="MBO8456794.1"/>
    </source>
</evidence>
<protein>
    <submittedName>
        <fullName evidence="8">Anaerobic ribonucleoside-triphosphate reductase activating protein</fullName>
    </submittedName>
</protein>
<evidence type="ECO:0000256" key="5">
    <source>
        <dbReference type="ARBA" id="ARBA00023004"/>
    </source>
</evidence>
<dbReference type="SFLD" id="SFLDS00029">
    <property type="entry name" value="Radical_SAM"/>
    <property type="match status" value="1"/>
</dbReference>
<gene>
    <name evidence="8" type="ORF">IAA81_01025</name>
</gene>
<dbReference type="Pfam" id="PF04055">
    <property type="entry name" value="Radical_SAM"/>
    <property type="match status" value="1"/>
</dbReference>
<reference evidence="8" key="2">
    <citation type="journal article" date="2021" name="PeerJ">
        <title>Extensive microbial diversity within the chicken gut microbiome revealed by metagenomics and culture.</title>
        <authorList>
            <person name="Gilroy R."/>
            <person name="Ravi A."/>
            <person name="Getino M."/>
            <person name="Pursley I."/>
            <person name="Horton D.L."/>
            <person name="Alikhan N.F."/>
            <person name="Baker D."/>
            <person name="Gharbi K."/>
            <person name="Hall N."/>
            <person name="Watson M."/>
            <person name="Adriaenssens E.M."/>
            <person name="Foster-Nyarko E."/>
            <person name="Jarju S."/>
            <person name="Secka A."/>
            <person name="Antonio M."/>
            <person name="Oren A."/>
            <person name="Chaudhuri R.R."/>
            <person name="La Ragione R."/>
            <person name="Hildebrand F."/>
            <person name="Pallen M.J."/>
        </authorList>
    </citation>
    <scope>NUCLEOTIDE SEQUENCE</scope>
    <source>
        <strain evidence="8">10532</strain>
    </source>
</reference>
<dbReference type="PANTHER" id="PTHR30352">
    <property type="entry name" value="PYRUVATE FORMATE-LYASE-ACTIVATING ENZYME"/>
    <property type="match status" value="1"/>
</dbReference>
<keyword evidence="5" id="KW-0408">Iron</keyword>
<dbReference type="GO" id="GO:0003824">
    <property type="term" value="F:catalytic activity"/>
    <property type="evidence" value="ECO:0007669"/>
    <property type="project" value="InterPro"/>
</dbReference>
<dbReference type="GO" id="GO:0046872">
    <property type="term" value="F:metal ion binding"/>
    <property type="evidence" value="ECO:0007669"/>
    <property type="project" value="UniProtKB-KW"/>
</dbReference>
<dbReference type="PANTHER" id="PTHR30352:SF13">
    <property type="entry name" value="GLYCYL-RADICAL ENZYME ACTIVATING ENZYME YJJW-RELATED"/>
    <property type="match status" value="1"/>
</dbReference>
<dbReference type="AlphaFoldDB" id="A0A9D9HMQ7"/>
<keyword evidence="3" id="KW-0949">S-adenosyl-L-methionine</keyword>
<dbReference type="Gene3D" id="3.20.20.70">
    <property type="entry name" value="Aldolase class I"/>
    <property type="match status" value="1"/>
</dbReference>
<dbReference type="PROSITE" id="PS51918">
    <property type="entry name" value="RADICAL_SAM"/>
    <property type="match status" value="1"/>
</dbReference>
<evidence type="ECO:0000256" key="1">
    <source>
        <dbReference type="ARBA" id="ARBA00001966"/>
    </source>
</evidence>
<sequence length="244" mass="27683">MASPSAGFLKTTLIDYPGIIASMIFFPGCNMECPYCYNGDLARGTINREELVPLEEIFCHLDKRRNVIKGVVLSGGEALLSPYFLQTAQTIKEKGFLLKLDTNGMSPDKLKDILSDPKVRPDMISLDIKTSLQKYPKLTKLPAPDYLLKKTLEILSEDKFNQILNKTPEMKIEYRTVLVPGLIDKIEIEEIASILDKETPWFFSPFKNEKCLDPEMEKTAPYSPEKIRELVDFAKTLIKTASLR</sequence>
<dbReference type="SFLD" id="SFLDG01094">
    <property type="entry name" value="Uncharacterised_Radical_SAM_Su"/>
    <property type="match status" value="1"/>
</dbReference>
<evidence type="ECO:0000259" key="7">
    <source>
        <dbReference type="PROSITE" id="PS51918"/>
    </source>
</evidence>
<dbReference type="NCBIfam" id="TIGR02495">
    <property type="entry name" value="NrdG2"/>
    <property type="match status" value="1"/>
</dbReference>
<evidence type="ECO:0000256" key="4">
    <source>
        <dbReference type="ARBA" id="ARBA00022723"/>
    </source>
</evidence>
<name>A0A9D9HMQ7_9SPIR</name>
<dbReference type="CDD" id="cd01335">
    <property type="entry name" value="Radical_SAM"/>
    <property type="match status" value="1"/>
</dbReference>
<dbReference type="InterPro" id="IPR034457">
    <property type="entry name" value="Organic_radical-activating"/>
</dbReference>
<evidence type="ECO:0000256" key="2">
    <source>
        <dbReference type="ARBA" id="ARBA00022485"/>
    </source>
</evidence>
<dbReference type="InterPro" id="IPR058240">
    <property type="entry name" value="rSAM_sf"/>
</dbReference>
<comment type="cofactor">
    <cofactor evidence="1">
        <name>[4Fe-4S] cluster</name>
        <dbReference type="ChEBI" id="CHEBI:49883"/>
    </cofactor>
</comment>
<keyword evidence="6" id="KW-0411">Iron-sulfur</keyword>
<reference evidence="8" key="1">
    <citation type="submission" date="2020-10" db="EMBL/GenBank/DDBJ databases">
        <authorList>
            <person name="Gilroy R."/>
        </authorList>
    </citation>
    <scope>NUCLEOTIDE SEQUENCE</scope>
    <source>
        <strain evidence="8">10532</strain>
    </source>
</reference>
<dbReference type="EMBL" id="JADIMM010000018">
    <property type="protein sequence ID" value="MBO8456794.1"/>
    <property type="molecule type" value="Genomic_DNA"/>
</dbReference>
<dbReference type="GO" id="GO:0051539">
    <property type="term" value="F:4 iron, 4 sulfur cluster binding"/>
    <property type="evidence" value="ECO:0007669"/>
    <property type="project" value="UniProtKB-KW"/>
</dbReference>
<feature type="domain" description="Radical SAM core" evidence="7">
    <location>
        <begin position="15"/>
        <end position="244"/>
    </location>
</feature>
<keyword evidence="2" id="KW-0004">4Fe-4S</keyword>
<evidence type="ECO:0000256" key="3">
    <source>
        <dbReference type="ARBA" id="ARBA00022691"/>
    </source>
</evidence>
<dbReference type="InterPro" id="IPR012840">
    <property type="entry name" value="NrdG2"/>
</dbReference>
<accession>A0A9D9HMQ7</accession>
<dbReference type="SUPFAM" id="SSF102114">
    <property type="entry name" value="Radical SAM enzymes"/>
    <property type="match status" value="1"/>
</dbReference>
<proteinExistence type="predicted"/>
<evidence type="ECO:0000256" key="6">
    <source>
        <dbReference type="ARBA" id="ARBA00023014"/>
    </source>
</evidence>
<dbReference type="InterPro" id="IPR007197">
    <property type="entry name" value="rSAM"/>
</dbReference>
<keyword evidence="4" id="KW-0479">Metal-binding</keyword>